<evidence type="ECO:0000256" key="8">
    <source>
        <dbReference type="ARBA" id="ARBA00022603"/>
    </source>
</evidence>
<dbReference type="SUPFAM" id="SSF75217">
    <property type="entry name" value="alpha/beta knot"/>
    <property type="match status" value="1"/>
</dbReference>
<dbReference type="InterPro" id="IPR029028">
    <property type="entry name" value="Alpha/beta_knot_MTases"/>
</dbReference>
<evidence type="ECO:0000259" key="17">
    <source>
        <dbReference type="Pfam" id="PF01746"/>
    </source>
</evidence>
<comment type="catalytic activity">
    <reaction evidence="14 15 16">
        <text>guanosine(37) in tRNA + S-adenosyl-L-methionine = N(1)-methylguanosine(37) in tRNA + S-adenosyl-L-homocysteine + H(+)</text>
        <dbReference type="Rhea" id="RHEA:36899"/>
        <dbReference type="Rhea" id="RHEA-COMP:10145"/>
        <dbReference type="Rhea" id="RHEA-COMP:10147"/>
        <dbReference type="ChEBI" id="CHEBI:15378"/>
        <dbReference type="ChEBI" id="CHEBI:57856"/>
        <dbReference type="ChEBI" id="CHEBI:59789"/>
        <dbReference type="ChEBI" id="CHEBI:73542"/>
        <dbReference type="ChEBI" id="CHEBI:74269"/>
        <dbReference type="EC" id="2.1.1.228"/>
    </reaction>
</comment>
<protein>
    <recommendedName>
        <fullName evidence="6 15">tRNA (guanine-N(1)-)-methyltransferase</fullName>
        <ecNumber evidence="5 15">2.1.1.228</ecNumber>
    </recommendedName>
    <alternativeName>
        <fullName evidence="12 15">M1G-methyltransferase</fullName>
    </alternativeName>
    <alternativeName>
        <fullName evidence="13 15">tRNA [GM37] methyltransferase</fullName>
    </alternativeName>
</protein>
<evidence type="ECO:0000313" key="18">
    <source>
        <dbReference type="EMBL" id="ANG65741.1"/>
    </source>
</evidence>
<evidence type="ECO:0000256" key="1">
    <source>
        <dbReference type="ARBA" id="ARBA00002634"/>
    </source>
</evidence>
<dbReference type="Gene3D" id="3.40.1280.10">
    <property type="match status" value="1"/>
</dbReference>
<dbReference type="EMBL" id="CP015840">
    <property type="protein sequence ID" value="ANG65741.1"/>
    <property type="molecule type" value="Genomic_DNA"/>
</dbReference>
<comment type="function">
    <text evidence="1 15 16">Specifically methylates guanosine-37 in various tRNAs.</text>
</comment>
<dbReference type="AlphaFoldDB" id="A0A173DXV0"/>
<evidence type="ECO:0000256" key="14">
    <source>
        <dbReference type="ARBA" id="ARBA00047783"/>
    </source>
</evidence>
<dbReference type="PANTHER" id="PTHR46417:SF1">
    <property type="entry name" value="TRNA (GUANINE-N(1)-)-METHYLTRANSFERASE"/>
    <property type="match status" value="1"/>
</dbReference>
<evidence type="ECO:0000256" key="10">
    <source>
        <dbReference type="ARBA" id="ARBA00022691"/>
    </source>
</evidence>
<comment type="subcellular location">
    <subcellularLocation>
        <location evidence="2 15 16">Cytoplasm</location>
    </subcellularLocation>
</comment>
<comment type="subunit">
    <text evidence="4 15 16">Homodimer.</text>
</comment>
<evidence type="ECO:0000256" key="12">
    <source>
        <dbReference type="ARBA" id="ARBA00029736"/>
    </source>
</evidence>
<dbReference type="InterPro" id="IPR029026">
    <property type="entry name" value="tRNA_m1G_MTases_N"/>
</dbReference>
<sequence>MKIDILSLFPDYFDSPLQASVLGRAIRSGLLEIRSRNIRDFGLGKWKQVDDVPFSGNGMLLMAEPVVRAIRSIKRKNSKVIYLSPQGSLLTARKSRELAQHPHLIFLCGHYEGIDERALTEVDEEISIGDYVVTNGGIAALVVIDALSRFIPGVLGNQDSVEMDSLENGLLKGPQYTRPRVFEDKQVPEVLFQGNHREIAQWRHQESLDRTRTRRPDLYLRYLYRDLGNNKKESELHETPQIVKEFGVVLEVENIQRSKKFYSKLFKVDLPVNNALCVPGETPIFLYFQHGGLRRKQIANLALCLDYEDNYLHFLKRWKMLGGTLAQADDREEVRLASDLDGHVWAISFKNEIERI</sequence>
<feature type="domain" description="tRNA methyltransferase TRMD/TRM10-type" evidence="17">
    <location>
        <begin position="1"/>
        <end position="219"/>
    </location>
</feature>
<keyword evidence="11 15" id="KW-0819">tRNA processing</keyword>
<dbReference type="GO" id="GO:0052906">
    <property type="term" value="F:tRNA (guanine(37)-N1)-methyltransferase activity"/>
    <property type="evidence" value="ECO:0007669"/>
    <property type="project" value="UniProtKB-UniRule"/>
</dbReference>
<dbReference type="InterPro" id="IPR023148">
    <property type="entry name" value="tRNA_m1G_MeTrfase_C_sf"/>
</dbReference>
<dbReference type="GO" id="GO:0002939">
    <property type="term" value="P:tRNA N1-guanine methylation"/>
    <property type="evidence" value="ECO:0007669"/>
    <property type="project" value="TreeGrafter"/>
</dbReference>
<organism evidence="18 19">
    <name type="scientific">Chlamydia gallinacea 08-1274/3</name>
    <dbReference type="NCBI Taxonomy" id="1143323"/>
    <lineage>
        <taxon>Bacteria</taxon>
        <taxon>Pseudomonadati</taxon>
        <taxon>Chlamydiota</taxon>
        <taxon>Chlamydiia</taxon>
        <taxon>Chlamydiales</taxon>
        <taxon>Chlamydiaceae</taxon>
        <taxon>Chlamydia/Chlamydophila group</taxon>
        <taxon>Chlamydia</taxon>
    </lineage>
</organism>
<dbReference type="InterPro" id="IPR029068">
    <property type="entry name" value="Glyas_Bleomycin-R_OHBP_Dase"/>
</dbReference>
<evidence type="ECO:0000256" key="7">
    <source>
        <dbReference type="ARBA" id="ARBA00022490"/>
    </source>
</evidence>
<keyword evidence="9 15" id="KW-0808">Transferase</keyword>
<dbReference type="Proteomes" id="UP000019147">
    <property type="component" value="Chromosome"/>
</dbReference>
<feature type="binding site" evidence="15">
    <location>
        <position position="109"/>
    </location>
    <ligand>
        <name>S-adenosyl-L-methionine</name>
        <dbReference type="ChEBI" id="CHEBI:59789"/>
    </ligand>
</feature>
<dbReference type="SUPFAM" id="SSF54593">
    <property type="entry name" value="Glyoxalase/Bleomycin resistance protein/Dihydroxybiphenyl dioxygenase"/>
    <property type="match status" value="1"/>
</dbReference>
<dbReference type="EC" id="2.1.1.228" evidence="5 15"/>
<keyword evidence="7 15" id="KW-0963">Cytoplasm</keyword>
<dbReference type="NCBIfam" id="NF000648">
    <property type="entry name" value="PRK00026.1"/>
    <property type="match status" value="1"/>
</dbReference>
<keyword evidence="10 15" id="KW-0949">S-adenosyl-L-methionine</keyword>
<evidence type="ECO:0000256" key="13">
    <source>
        <dbReference type="ARBA" id="ARBA00033392"/>
    </source>
</evidence>
<evidence type="ECO:0000256" key="15">
    <source>
        <dbReference type="HAMAP-Rule" id="MF_00605"/>
    </source>
</evidence>
<dbReference type="InterPro" id="IPR016009">
    <property type="entry name" value="tRNA_MeTrfase_TRMD/TRM10"/>
</dbReference>
<dbReference type="InterPro" id="IPR002649">
    <property type="entry name" value="tRNA_m1G_MeTrfase_TrmD"/>
</dbReference>
<evidence type="ECO:0000256" key="6">
    <source>
        <dbReference type="ARBA" id="ARBA00014679"/>
    </source>
</evidence>
<dbReference type="RefSeq" id="WP_021828446.1">
    <property type="nucleotide sequence ID" value="NZ_CP015840.1"/>
</dbReference>
<dbReference type="GO" id="GO:0005829">
    <property type="term" value="C:cytosol"/>
    <property type="evidence" value="ECO:0007669"/>
    <property type="project" value="TreeGrafter"/>
</dbReference>
<dbReference type="FunFam" id="3.40.1280.10:FF:000001">
    <property type="entry name" value="tRNA (guanine-N(1)-)-methyltransferase"/>
    <property type="match status" value="1"/>
</dbReference>
<dbReference type="PANTHER" id="PTHR46417">
    <property type="entry name" value="TRNA (GUANINE-N(1)-)-METHYLTRANSFERASE"/>
    <property type="match status" value="1"/>
</dbReference>
<evidence type="ECO:0000256" key="16">
    <source>
        <dbReference type="RuleBase" id="RU003464"/>
    </source>
</evidence>
<name>A0A173DXV0_9CHLA</name>
<evidence type="ECO:0000256" key="11">
    <source>
        <dbReference type="ARBA" id="ARBA00022694"/>
    </source>
</evidence>
<dbReference type="Gene3D" id="1.10.1270.20">
    <property type="entry name" value="tRNA(m1g37)methyltransferase, domain 2"/>
    <property type="match status" value="1"/>
</dbReference>
<dbReference type="eggNOG" id="COG0336">
    <property type="taxonomic scope" value="Bacteria"/>
</dbReference>
<evidence type="ECO:0000256" key="9">
    <source>
        <dbReference type="ARBA" id="ARBA00022679"/>
    </source>
</evidence>
<evidence type="ECO:0000256" key="3">
    <source>
        <dbReference type="ARBA" id="ARBA00007630"/>
    </source>
</evidence>
<dbReference type="CDD" id="cd18080">
    <property type="entry name" value="TrmD-like"/>
    <property type="match status" value="1"/>
</dbReference>
<dbReference type="GeneID" id="81477712"/>
<dbReference type="OrthoDB" id="9807416at2"/>
<dbReference type="STRING" id="1143323.M787_000140"/>
<evidence type="ECO:0000313" key="19">
    <source>
        <dbReference type="Proteomes" id="UP000019147"/>
    </source>
</evidence>
<gene>
    <name evidence="15" type="primary">trmD</name>
    <name evidence="18" type="ORF">M787_000140</name>
</gene>
<reference evidence="18 19" key="1">
    <citation type="journal article" date="2014" name="Syst. Appl. Microbiol.">
        <title>Evidence for the existence of two new members of the family Chlamydiaceae and proposal of Chlamydia avium sp. nov. and Chlamydia gallinacea sp. nov.</title>
        <authorList>
            <person name="Sachse K."/>
            <person name="Laroucau K."/>
            <person name="Riege K."/>
            <person name="Wehner S."/>
            <person name="Dilcher M."/>
            <person name="Creasy H.H."/>
            <person name="Weidmann M."/>
            <person name="Myers G."/>
            <person name="Vorimore F."/>
            <person name="Vicari N."/>
            <person name="Magnino S."/>
            <person name="Liebler-Tenorio E."/>
            <person name="Ruettger A."/>
            <person name="Bavoil P.M."/>
            <person name="Hufert F.T."/>
            <person name="Rossello-Mora R."/>
            <person name="Marz M."/>
        </authorList>
    </citation>
    <scope>NUCLEOTIDE SEQUENCE [LARGE SCALE GENOMIC DNA]</scope>
    <source>
        <strain evidence="18 19">08-1274/3</strain>
    </source>
</reference>
<dbReference type="KEGG" id="cgz:M787_000140"/>
<evidence type="ECO:0000256" key="5">
    <source>
        <dbReference type="ARBA" id="ARBA00012807"/>
    </source>
</evidence>
<feature type="binding site" evidence="15">
    <location>
        <begin position="128"/>
        <end position="133"/>
    </location>
    <ligand>
        <name>S-adenosyl-L-methionine</name>
        <dbReference type="ChEBI" id="CHEBI:59789"/>
    </ligand>
</feature>
<evidence type="ECO:0000256" key="4">
    <source>
        <dbReference type="ARBA" id="ARBA00011738"/>
    </source>
</evidence>
<evidence type="ECO:0000256" key="2">
    <source>
        <dbReference type="ARBA" id="ARBA00004496"/>
    </source>
</evidence>
<dbReference type="Pfam" id="PF01746">
    <property type="entry name" value="tRNA_m1G_MT"/>
    <property type="match status" value="1"/>
</dbReference>
<accession>A0A173DXV0</accession>
<comment type="similarity">
    <text evidence="3 15 16">Belongs to the RNA methyltransferase TrmD family.</text>
</comment>
<dbReference type="NCBIfam" id="TIGR00088">
    <property type="entry name" value="trmD"/>
    <property type="match status" value="1"/>
</dbReference>
<keyword evidence="8 15" id="KW-0489">Methyltransferase</keyword>
<proteinExistence type="inferred from homology"/>
<dbReference type="HAMAP" id="MF_00605">
    <property type="entry name" value="TrmD"/>
    <property type="match status" value="1"/>
</dbReference>